<organism evidence="2 3">
    <name type="scientific">Rhodocollybia butyracea</name>
    <dbReference type="NCBI Taxonomy" id="206335"/>
    <lineage>
        <taxon>Eukaryota</taxon>
        <taxon>Fungi</taxon>
        <taxon>Dikarya</taxon>
        <taxon>Basidiomycota</taxon>
        <taxon>Agaricomycotina</taxon>
        <taxon>Agaricomycetes</taxon>
        <taxon>Agaricomycetidae</taxon>
        <taxon>Agaricales</taxon>
        <taxon>Marasmiineae</taxon>
        <taxon>Omphalotaceae</taxon>
        <taxon>Rhodocollybia</taxon>
    </lineage>
</organism>
<comment type="caution">
    <text evidence="2">The sequence shown here is derived from an EMBL/GenBank/DDBJ whole genome shotgun (WGS) entry which is preliminary data.</text>
</comment>
<name>A0A9P5PPM5_9AGAR</name>
<protein>
    <submittedName>
        <fullName evidence="2">Uncharacterized protein</fullName>
    </submittedName>
</protein>
<evidence type="ECO:0000256" key="1">
    <source>
        <dbReference type="SAM" id="Phobius"/>
    </source>
</evidence>
<dbReference type="AlphaFoldDB" id="A0A9P5PPM5"/>
<gene>
    <name evidence="2" type="ORF">BDP27DRAFT_1071625</name>
</gene>
<keyword evidence="1" id="KW-0472">Membrane</keyword>
<keyword evidence="3" id="KW-1185">Reference proteome</keyword>
<evidence type="ECO:0000313" key="3">
    <source>
        <dbReference type="Proteomes" id="UP000772434"/>
    </source>
</evidence>
<evidence type="ECO:0000313" key="2">
    <source>
        <dbReference type="EMBL" id="KAF9065830.1"/>
    </source>
</evidence>
<keyword evidence="1" id="KW-1133">Transmembrane helix</keyword>
<proteinExistence type="predicted"/>
<accession>A0A9P5PPM5</accession>
<reference evidence="2" key="1">
    <citation type="submission" date="2020-11" db="EMBL/GenBank/DDBJ databases">
        <authorList>
            <consortium name="DOE Joint Genome Institute"/>
            <person name="Ahrendt S."/>
            <person name="Riley R."/>
            <person name="Andreopoulos W."/>
            <person name="Labutti K."/>
            <person name="Pangilinan J."/>
            <person name="Ruiz-Duenas F.J."/>
            <person name="Barrasa J.M."/>
            <person name="Sanchez-Garcia M."/>
            <person name="Camarero S."/>
            <person name="Miyauchi S."/>
            <person name="Serrano A."/>
            <person name="Linde D."/>
            <person name="Babiker R."/>
            <person name="Drula E."/>
            <person name="Ayuso-Fernandez I."/>
            <person name="Pacheco R."/>
            <person name="Padilla G."/>
            <person name="Ferreira P."/>
            <person name="Barriuso J."/>
            <person name="Kellner H."/>
            <person name="Castanera R."/>
            <person name="Alfaro M."/>
            <person name="Ramirez L."/>
            <person name="Pisabarro A.G."/>
            <person name="Kuo A."/>
            <person name="Tritt A."/>
            <person name="Lipzen A."/>
            <person name="He G."/>
            <person name="Yan M."/>
            <person name="Ng V."/>
            <person name="Cullen D."/>
            <person name="Martin F."/>
            <person name="Rosso M.-N."/>
            <person name="Henrissat B."/>
            <person name="Hibbett D."/>
            <person name="Martinez A.T."/>
            <person name="Grigoriev I.V."/>
        </authorList>
    </citation>
    <scope>NUCLEOTIDE SEQUENCE</scope>
    <source>
        <strain evidence="2">AH 40177</strain>
    </source>
</reference>
<dbReference type="Proteomes" id="UP000772434">
    <property type="component" value="Unassembled WGS sequence"/>
</dbReference>
<keyword evidence="1" id="KW-0812">Transmembrane</keyword>
<sequence>MDEILQDRARAREVKTLDGDDTPIFVTCSGGGRRIRRRSLVLLLWKGYSVGIACVLFFVFFRCKCRWYNLSRINYLLHLTNHPVQPSLLRNAIVSIHFRPLPSRASGAVNTFASLFPSIPPTQTVNGAMPVPLHPL</sequence>
<feature type="transmembrane region" description="Helical" evidence="1">
    <location>
        <begin position="40"/>
        <end position="61"/>
    </location>
</feature>
<dbReference type="EMBL" id="JADNRY010000097">
    <property type="protein sequence ID" value="KAF9065830.1"/>
    <property type="molecule type" value="Genomic_DNA"/>
</dbReference>